<dbReference type="InterPro" id="IPR024269">
    <property type="entry name" value="DUF3791"/>
</dbReference>
<dbReference type="Proteomes" id="UP000309566">
    <property type="component" value="Unassembled WGS sequence"/>
</dbReference>
<dbReference type="AlphaFoldDB" id="A0A4S2CKF1"/>
<evidence type="ECO:0000313" key="2">
    <source>
        <dbReference type="Proteomes" id="UP000309566"/>
    </source>
</evidence>
<evidence type="ECO:0000313" key="1">
    <source>
        <dbReference type="EMBL" id="TGY28475.1"/>
    </source>
</evidence>
<comment type="caution">
    <text evidence="1">The sequence shown here is derived from an EMBL/GenBank/DDBJ whole genome shotgun (WGS) entry which is preliminary data.</text>
</comment>
<organism evidence="1 2">
    <name type="scientific">Bacteroides caecimuris</name>
    <dbReference type="NCBI Taxonomy" id="1796613"/>
    <lineage>
        <taxon>Bacteria</taxon>
        <taxon>Pseudomonadati</taxon>
        <taxon>Bacteroidota</taxon>
        <taxon>Bacteroidia</taxon>
        <taxon>Bacteroidales</taxon>
        <taxon>Bacteroidaceae</taxon>
        <taxon>Bacteroides</taxon>
    </lineage>
</organism>
<dbReference type="EMBL" id="SRYX01000074">
    <property type="protein sequence ID" value="TGY28475.1"/>
    <property type="molecule type" value="Genomic_DNA"/>
</dbReference>
<reference evidence="1 2" key="1">
    <citation type="submission" date="2019-04" db="EMBL/GenBank/DDBJ databases">
        <title>Microbes associate with the intestines of laboratory mice.</title>
        <authorList>
            <person name="Navarre W."/>
            <person name="Wong E."/>
            <person name="Huang K."/>
            <person name="Tropini C."/>
            <person name="Ng K."/>
            <person name="Yu B."/>
        </authorList>
    </citation>
    <scope>NUCLEOTIDE SEQUENCE [LARGE SCALE GENOMIC DNA]</scope>
    <source>
        <strain evidence="1 2">NM63_1-25</strain>
    </source>
</reference>
<dbReference type="Pfam" id="PF12668">
    <property type="entry name" value="DUF3791"/>
    <property type="match status" value="1"/>
</dbReference>
<sequence length="75" mass="8435">MEQLIELSPTEIKLAFVASCIEGTARRLGKSYQEIYARMKSVGMIANYILPNYEVLVTILFSALTRIATQHIFAP</sequence>
<accession>A0A4S2CKF1</accession>
<name>A0A4S2CKF1_9BACE</name>
<protein>
    <submittedName>
        <fullName evidence="1">DUF3791 domain-containing protein</fullName>
    </submittedName>
</protein>
<dbReference type="RefSeq" id="WP_136000257.1">
    <property type="nucleotide sequence ID" value="NZ_SRYX01000074.1"/>
</dbReference>
<gene>
    <name evidence="1" type="ORF">E5353_15190</name>
</gene>
<proteinExistence type="predicted"/>